<name>A0A923HBX1_9BURK</name>
<organism evidence="2 3">
    <name type="scientific">Undibacterium jejuense</name>
    <dbReference type="NCBI Taxonomy" id="1344949"/>
    <lineage>
        <taxon>Bacteria</taxon>
        <taxon>Pseudomonadati</taxon>
        <taxon>Pseudomonadota</taxon>
        <taxon>Betaproteobacteria</taxon>
        <taxon>Burkholderiales</taxon>
        <taxon>Oxalobacteraceae</taxon>
        <taxon>Undibacterium</taxon>
    </lineage>
</organism>
<protein>
    <submittedName>
        <fullName evidence="2">Uncharacterized protein</fullName>
    </submittedName>
</protein>
<proteinExistence type="predicted"/>
<dbReference type="AlphaFoldDB" id="A0A923HBX1"/>
<reference evidence="2" key="1">
    <citation type="submission" date="2020-08" db="EMBL/GenBank/DDBJ databases">
        <title>Novel species isolated from subtropical streams in China.</title>
        <authorList>
            <person name="Lu H."/>
        </authorList>
    </citation>
    <scope>NUCLEOTIDE SEQUENCE</scope>
    <source>
        <strain evidence="2">KACC 12607</strain>
    </source>
</reference>
<evidence type="ECO:0000313" key="2">
    <source>
        <dbReference type="EMBL" id="MBC3861121.1"/>
    </source>
</evidence>
<evidence type="ECO:0000313" key="3">
    <source>
        <dbReference type="Proteomes" id="UP000634011"/>
    </source>
</evidence>
<gene>
    <name evidence="2" type="ORF">H8K32_03335</name>
</gene>
<dbReference type="Proteomes" id="UP000634011">
    <property type="component" value="Unassembled WGS sequence"/>
</dbReference>
<evidence type="ECO:0000256" key="1">
    <source>
        <dbReference type="SAM" id="MobiDB-lite"/>
    </source>
</evidence>
<keyword evidence="3" id="KW-1185">Reference proteome</keyword>
<feature type="region of interest" description="Disordered" evidence="1">
    <location>
        <begin position="22"/>
        <end position="47"/>
    </location>
</feature>
<sequence>MKIKIKLPTAGKPRNRLALAARQRNAGAHEPINPLRTARRKARQDLQKSLLRRIRDDEV</sequence>
<comment type="caution">
    <text evidence="2">The sequence shown here is derived from an EMBL/GenBank/DDBJ whole genome shotgun (WGS) entry which is preliminary data.</text>
</comment>
<dbReference type="EMBL" id="JACOFV010000002">
    <property type="protein sequence ID" value="MBC3861121.1"/>
    <property type="molecule type" value="Genomic_DNA"/>
</dbReference>
<accession>A0A923HBX1</accession>